<reference evidence="1" key="1">
    <citation type="submission" date="2023-11" db="EMBL/GenBank/DDBJ databases">
        <title>Genome assemblies of two species of porcelain crab, Petrolisthes cinctipes and Petrolisthes manimaculis (Anomura: Porcellanidae).</title>
        <authorList>
            <person name="Angst P."/>
        </authorList>
    </citation>
    <scope>NUCLEOTIDE SEQUENCE</scope>
    <source>
        <strain evidence="1">PB745_02</strain>
        <tissue evidence="1">Gill</tissue>
    </source>
</reference>
<protein>
    <submittedName>
        <fullName evidence="1">Uncharacterized protein</fullName>
    </submittedName>
</protein>
<evidence type="ECO:0000313" key="2">
    <source>
        <dbReference type="Proteomes" id="UP001292094"/>
    </source>
</evidence>
<accession>A0AAE1P8A7</accession>
<evidence type="ECO:0000313" key="1">
    <source>
        <dbReference type="EMBL" id="KAK4303960.1"/>
    </source>
</evidence>
<gene>
    <name evidence="1" type="ORF">Pmani_024067</name>
</gene>
<dbReference type="AlphaFoldDB" id="A0AAE1P8A7"/>
<dbReference type="EMBL" id="JAWZYT010002504">
    <property type="protein sequence ID" value="KAK4303960.1"/>
    <property type="molecule type" value="Genomic_DNA"/>
</dbReference>
<keyword evidence="2" id="KW-1185">Reference proteome</keyword>
<sequence>MIGPRQQQLRRFWENEAAVTAEEEEEGRRNINSPSSSQYISITKKTYTHPYNDNDRESQLCLNSHSSSCKTPAITSPPTTFWTHHRGTIHATTTPGAAVSTFPRSAAFTTPITQALDPPAWTVRRKMPRGLIAKDHLACQQQEQKWMEGDDVRGGSKDGTVLSLYLNVVELELREDGRHSGFYGRVAGSHACTHVRMSAHTHRLVMDYEDMVSSDLSCNGSVLHCPPHKALVLDEKSQNNSNIFGNCEWEGSLQDVGGFEEWLTSQK</sequence>
<comment type="caution">
    <text evidence="1">The sequence shown here is derived from an EMBL/GenBank/DDBJ whole genome shotgun (WGS) entry which is preliminary data.</text>
</comment>
<dbReference type="Proteomes" id="UP001292094">
    <property type="component" value="Unassembled WGS sequence"/>
</dbReference>
<organism evidence="1 2">
    <name type="scientific">Petrolisthes manimaculis</name>
    <dbReference type="NCBI Taxonomy" id="1843537"/>
    <lineage>
        <taxon>Eukaryota</taxon>
        <taxon>Metazoa</taxon>
        <taxon>Ecdysozoa</taxon>
        <taxon>Arthropoda</taxon>
        <taxon>Crustacea</taxon>
        <taxon>Multicrustacea</taxon>
        <taxon>Malacostraca</taxon>
        <taxon>Eumalacostraca</taxon>
        <taxon>Eucarida</taxon>
        <taxon>Decapoda</taxon>
        <taxon>Pleocyemata</taxon>
        <taxon>Anomura</taxon>
        <taxon>Galatheoidea</taxon>
        <taxon>Porcellanidae</taxon>
        <taxon>Petrolisthes</taxon>
    </lineage>
</organism>
<proteinExistence type="predicted"/>
<name>A0AAE1P8A7_9EUCA</name>